<organism evidence="1 2">
    <name type="scientific">Actinobaculum suis</name>
    <dbReference type="NCBI Taxonomy" id="1657"/>
    <lineage>
        <taxon>Bacteria</taxon>
        <taxon>Bacillati</taxon>
        <taxon>Actinomycetota</taxon>
        <taxon>Actinomycetes</taxon>
        <taxon>Actinomycetales</taxon>
        <taxon>Actinomycetaceae</taxon>
        <taxon>Actinobaculum</taxon>
    </lineage>
</organism>
<reference evidence="1 2" key="1">
    <citation type="submission" date="2018-11" db="EMBL/GenBank/DDBJ databases">
        <authorList>
            <consortium name="Pathogen Informatics"/>
        </authorList>
    </citation>
    <scope>NUCLEOTIDE SEQUENCE [LARGE SCALE GENOMIC DNA]</scope>
    <source>
        <strain evidence="1 2">NCTC10327</strain>
    </source>
</reference>
<dbReference type="RefSeq" id="WP_185934205.1">
    <property type="nucleotide sequence ID" value="NZ_UYIO01000001.1"/>
</dbReference>
<protein>
    <submittedName>
        <fullName evidence="1">Uncharacterized protein</fullName>
    </submittedName>
</protein>
<comment type="caution">
    <text evidence="1">The sequence shown here is derived from an EMBL/GenBank/DDBJ whole genome shotgun (WGS) entry which is preliminary data.</text>
</comment>
<gene>
    <name evidence="1" type="ORF">NCTC10327_01544</name>
</gene>
<sequence>MAEAVSNQINDFSQSITMAELALFEALTGEELGNADTATTVAGMAAVAAHRLGHSLTLEDAQSLSMKDVTSVIDAAAGVHCAHTDAASNLMAAIAGK</sequence>
<evidence type="ECO:0000313" key="1">
    <source>
        <dbReference type="EMBL" id="VDG76910.1"/>
    </source>
</evidence>
<evidence type="ECO:0000313" key="2">
    <source>
        <dbReference type="Proteomes" id="UP000269974"/>
    </source>
</evidence>
<dbReference type="AlphaFoldDB" id="A0A7Z8YAU6"/>
<dbReference type="Proteomes" id="UP000269974">
    <property type="component" value="Unassembled WGS sequence"/>
</dbReference>
<dbReference type="EMBL" id="UYIO01000001">
    <property type="protein sequence ID" value="VDG76910.1"/>
    <property type="molecule type" value="Genomic_DNA"/>
</dbReference>
<name>A0A7Z8YAU6_9ACTO</name>
<accession>A0A7Z8YAU6</accession>
<proteinExistence type="predicted"/>